<evidence type="ECO:0000313" key="3">
    <source>
        <dbReference type="EMBL" id="QMS86124.1"/>
    </source>
</evidence>
<accession>A0A7D7QHD5</accession>
<dbReference type="GO" id="GO:0003677">
    <property type="term" value="F:DNA binding"/>
    <property type="evidence" value="ECO:0007669"/>
    <property type="project" value="InterPro"/>
</dbReference>
<evidence type="ECO:0000259" key="1">
    <source>
        <dbReference type="Pfam" id="PF13443"/>
    </source>
</evidence>
<dbReference type="AlphaFoldDB" id="A0A7D7QHD5"/>
<dbReference type="InterPro" id="IPR025493">
    <property type="entry name" value="DUF4384"/>
</dbReference>
<dbReference type="InterPro" id="IPR001387">
    <property type="entry name" value="Cro/C1-type_HTH"/>
</dbReference>
<name>A0A7D7QHD5_9NOSO</name>
<dbReference type="Pfam" id="PF13443">
    <property type="entry name" value="HTH_26"/>
    <property type="match status" value="1"/>
</dbReference>
<geneLocation type="plasmid" evidence="4">
    <name>pne_2</name>
</geneLocation>
<dbReference type="Pfam" id="PF14326">
    <property type="entry name" value="DUF4384"/>
    <property type="match status" value="1"/>
</dbReference>
<gene>
    <name evidence="3" type="ORF">HUN01_00385</name>
</gene>
<dbReference type="RefSeq" id="WP_181927120.1">
    <property type="nucleotide sequence ID" value="NZ_CP054694.1"/>
</dbReference>
<protein>
    <submittedName>
        <fullName evidence="3">DUF4384 domain-containing protein</fullName>
    </submittedName>
</protein>
<feature type="domain" description="HTH cro/C1-type" evidence="1">
    <location>
        <begin position="16"/>
        <end position="71"/>
    </location>
</feature>
<proteinExistence type="predicted"/>
<dbReference type="EMBL" id="CP054694">
    <property type="protein sequence ID" value="QMS86124.1"/>
    <property type="molecule type" value="Genomic_DNA"/>
</dbReference>
<evidence type="ECO:0000259" key="2">
    <source>
        <dbReference type="Pfam" id="PF14326"/>
    </source>
</evidence>
<evidence type="ECO:0000313" key="4">
    <source>
        <dbReference type="Proteomes" id="UP000514713"/>
    </source>
</evidence>
<sequence length="249" mass="28258">MSRTLVASDQGVKLARKALKARNLTQTDFAMEVGLGYTTVNNFLNSKPIYRTNFQEICVFLGLDWQDIAAFGEEAETQELTPLDKLWQQLQLLSSPTEQMGLVLVKEETLGWGQKIPSRYEKSVQVGSFIRFEVNLETPGYLLLLQKDTSGQLWCFCPSCFAPQPQLNTGKTTLPQEGSPITSFPIEGEPGKEEIIAVLTKEVPALDWLRQENDEVLKLEASHLIELLKYVTERGDYQLWYTDYMVIAR</sequence>
<keyword evidence="4" id="KW-1185">Reference proteome</keyword>
<dbReference type="Proteomes" id="UP000514713">
    <property type="component" value="Plasmid pNe_2"/>
</dbReference>
<dbReference type="InterPro" id="IPR010982">
    <property type="entry name" value="Lambda_DNA-bd_dom_sf"/>
</dbReference>
<keyword evidence="3" id="KW-0614">Plasmid</keyword>
<dbReference type="CDD" id="cd00093">
    <property type="entry name" value="HTH_XRE"/>
    <property type="match status" value="1"/>
</dbReference>
<organism evidence="3 4">
    <name type="scientific">Nostoc edaphicum CCNP1411</name>
    <dbReference type="NCBI Taxonomy" id="1472755"/>
    <lineage>
        <taxon>Bacteria</taxon>
        <taxon>Bacillati</taxon>
        <taxon>Cyanobacteriota</taxon>
        <taxon>Cyanophyceae</taxon>
        <taxon>Nostocales</taxon>
        <taxon>Nostocaceae</taxon>
        <taxon>Nostoc</taxon>
    </lineage>
</organism>
<dbReference type="SUPFAM" id="SSF47413">
    <property type="entry name" value="lambda repressor-like DNA-binding domains"/>
    <property type="match status" value="1"/>
</dbReference>
<reference evidence="4" key="1">
    <citation type="submission" date="2020-06" db="EMBL/GenBank/DDBJ databases">
        <title>Nostoc edaphicum CCNP1411 genome.</title>
        <authorList>
            <person name="Fidor A."/>
            <person name="Grabski M."/>
            <person name="Gawor J."/>
            <person name="Gromadka R."/>
            <person name="Wegrzyn G."/>
            <person name="Mazur-Marzec H."/>
        </authorList>
    </citation>
    <scope>NUCLEOTIDE SEQUENCE [LARGE SCALE GENOMIC DNA]</scope>
    <source>
        <strain evidence="4">CCNP1411</strain>
        <plasmid evidence="4">pne_2</plasmid>
    </source>
</reference>
<dbReference type="KEGG" id="ned:HUN01_00385"/>
<feature type="domain" description="DUF4384" evidence="2">
    <location>
        <begin position="124"/>
        <end position="202"/>
    </location>
</feature>